<keyword evidence="4 9" id="KW-0812">Transmembrane</keyword>
<dbReference type="PANTHER" id="PTHR42982">
    <property type="entry name" value="SEC-INDEPENDENT PROTEIN TRANSLOCASE PROTEIN TATA"/>
    <property type="match status" value="1"/>
</dbReference>
<evidence type="ECO:0000313" key="11">
    <source>
        <dbReference type="EMBL" id="MBI5251458.1"/>
    </source>
</evidence>
<dbReference type="GO" id="GO:0043953">
    <property type="term" value="P:protein transport by the Tat complex"/>
    <property type="evidence" value="ECO:0007669"/>
    <property type="project" value="UniProtKB-UniRule"/>
</dbReference>
<evidence type="ECO:0000256" key="2">
    <source>
        <dbReference type="ARBA" id="ARBA00022448"/>
    </source>
</evidence>
<organism evidence="11 12">
    <name type="scientific">Desulfomonile tiedjei</name>
    <dbReference type="NCBI Taxonomy" id="2358"/>
    <lineage>
        <taxon>Bacteria</taxon>
        <taxon>Pseudomonadati</taxon>
        <taxon>Thermodesulfobacteriota</taxon>
        <taxon>Desulfomonilia</taxon>
        <taxon>Desulfomonilales</taxon>
        <taxon>Desulfomonilaceae</taxon>
        <taxon>Desulfomonile</taxon>
    </lineage>
</organism>
<comment type="function">
    <text evidence="9">Part of the twin-arginine translocation (Tat) system that transports large folded proteins containing a characteristic twin-arginine motif in their signal peptide across membranes. TatA could form the protein-conducting channel of the Tat system.</text>
</comment>
<dbReference type="GO" id="GO:0008320">
    <property type="term" value="F:protein transmembrane transporter activity"/>
    <property type="evidence" value="ECO:0007669"/>
    <property type="project" value="UniProtKB-UniRule"/>
</dbReference>
<dbReference type="AlphaFoldDB" id="A0A9D6Z1U4"/>
<comment type="caution">
    <text evidence="11">The sequence shown here is derived from an EMBL/GenBank/DDBJ whole genome shotgun (WGS) entry which is preliminary data.</text>
</comment>
<keyword evidence="7 9" id="KW-0811">Translocation</keyword>
<proteinExistence type="inferred from homology"/>
<dbReference type="InterPro" id="IPR006312">
    <property type="entry name" value="TatA/E"/>
</dbReference>
<evidence type="ECO:0000256" key="8">
    <source>
        <dbReference type="ARBA" id="ARBA00023136"/>
    </source>
</evidence>
<dbReference type="PANTHER" id="PTHR42982:SF1">
    <property type="entry name" value="SEC-INDEPENDENT PROTEIN TRANSLOCASE PROTEIN TATA"/>
    <property type="match status" value="1"/>
</dbReference>
<dbReference type="InterPro" id="IPR003369">
    <property type="entry name" value="TatA/B/E"/>
</dbReference>
<evidence type="ECO:0000313" key="12">
    <source>
        <dbReference type="Proteomes" id="UP000807825"/>
    </source>
</evidence>
<sequence>MPGLWEIIIIFIIVMLVFGAKRIPEIMGGIGKGIKSFKRNLNSDGDSLKSPDDASTPVRKDSAEPK</sequence>
<evidence type="ECO:0000256" key="1">
    <source>
        <dbReference type="ARBA" id="ARBA00004162"/>
    </source>
</evidence>
<gene>
    <name evidence="9 11" type="primary">tatA</name>
    <name evidence="11" type="ORF">HY912_18370</name>
</gene>
<comment type="similarity">
    <text evidence="9">Belongs to the TatA/E family.</text>
</comment>
<evidence type="ECO:0000256" key="4">
    <source>
        <dbReference type="ARBA" id="ARBA00022692"/>
    </source>
</evidence>
<evidence type="ECO:0000256" key="9">
    <source>
        <dbReference type="HAMAP-Rule" id="MF_00236"/>
    </source>
</evidence>
<keyword evidence="2 9" id="KW-0813">Transport</keyword>
<protein>
    <recommendedName>
        <fullName evidence="9">Sec-independent protein translocase protein TatA</fullName>
    </recommendedName>
</protein>
<keyword evidence="3 9" id="KW-1003">Cell membrane</keyword>
<feature type="compositionally biased region" description="Basic and acidic residues" evidence="10">
    <location>
        <begin position="46"/>
        <end position="66"/>
    </location>
</feature>
<dbReference type="Pfam" id="PF02416">
    <property type="entry name" value="TatA_B_E"/>
    <property type="match status" value="1"/>
</dbReference>
<comment type="subunit">
    <text evidence="9">Forms a complex with TatC.</text>
</comment>
<evidence type="ECO:0000256" key="7">
    <source>
        <dbReference type="ARBA" id="ARBA00023010"/>
    </source>
</evidence>
<evidence type="ECO:0000256" key="10">
    <source>
        <dbReference type="SAM" id="MobiDB-lite"/>
    </source>
</evidence>
<keyword evidence="5 9" id="KW-0653">Protein transport</keyword>
<keyword evidence="6 9" id="KW-1133">Transmembrane helix</keyword>
<comment type="subcellular location">
    <subcellularLocation>
        <location evidence="1 9">Cell membrane</location>
        <topology evidence="1 9">Single-pass membrane protein</topology>
    </subcellularLocation>
</comment>
<dbReference type="NCBIfam" id="TIGR01411">
    <property type="entry name" value="tatAE"/>
    <property type="match status" value="1"/>
</dbReference>
<dbReference type="Proteomes" id="UP000807825">
    <property type="component" value="Unassembled WGS sequence"/>
</dbReference>
<evidence type="ECO:0000256" key="6">
    <source>
        <dbReference type="ARBA" id="ARBA00022989"/>
    </source>
</evidence>
<keyword evidence="8 9" id="KW-0472">Membrane</keyword>
<evidence type="ECO:0000256" key="5">
    <source>
        <dbReference type="ARBA" id="ARBA00022927"/>
    </source>
</evidence>
<dbReference type="GO" id="GO:0033281">
    <property type="term" value="C:TAT protein transport complex"/>
    <property type="evidence" value="ECO:0007669"/>
    <property type="project" value="UniProtKB-UniRule"/>
</dbReference>
<evidence type="ECO:0000256" key="3">
    <source>
        <dbReference type="ARBA" id="ARBA00022475"/>
    </source>
</evidence>
<dbReference type="EMBL" id="JACRDE010000482">
    <property type="protein sequence ID" value="MBI5251458.1"/>
    <property type="molecule type" value="Genomic_DNA"/>
</dbReference>
<accession>A0A9D6Z1U4</accession>
<feature type="region of interest" description="Disordered" evidence="10">
    <location>
        <begin position="42"/>
        <end position="66"/>
    </location>
</feature>
<name>A0A9D6Z1U4_9BACT</name>
<dbReference type="Gene3D" id="1.20.5.3310">
    <property type="match status" value="1"/>
</dbReference>
<reference evidence="11" key="1">
    <citation type="submission" date="2020-07" db="EMBL/GenBank/DDBJ databases">
        <title>Huge and variable diversity of episymbiotic CPR bacteria and DPANN archaea in groundwater ecosystems.</title>
        <authorList>
            <person name="He C.Y."/>
            <person name="Keren R."/>
            <person name="Whittaker M."/>
            <person name="Farag I.F."/>
            <person name="Doudna J."/>
            <person name="Cate J.H.D."/>
            <person name="Banfield J.F."/>
        </authorList>
    </citation>
    <scope>NUCLEOTIDE SEQUENCE</scope>
    <source>
        <strain evidence="11">NC_groundwater_1664_Pr3_B-0.1um_52_9</strain>
    </source>
</reference>
<feature type="transmembrane region" description="Helical" evidence="9">
    <location>
        <begin position="6"/>
        <end position="23"/>
    </location>
</feature>
<dbReference type="HAMAP" id="MF_00236">
    <property type="entry name" value="TatA_E"/>
    <property type="match status" value="1"/>
</dbReference>